<dbReference type="Gene3D" id="3.30.300.20">
    <property type="match status" value="1"/>
</dbReference>
<dbReference type="EMBL" id="AZHD01000002">
    <property type="protein sequence ID" value="OAA66555.1"/>
    <property type="molecule type" value="Genomic_DNA"/>
</dbReference>
<proteinExistence type="predicted"/>
<organism evidence="1 2">
    <name type="scientific">Niveomyces insectorum RCEF 264</name>
    <dbReference type="NCBI Taxonomy" id="1081102"/>
    <lineage>
        <taxon>Eukaryota</taxon>
        <taxon>Fungi</taxon>
        <taxon>Dikarya</taxon>
        <taxon>Ascomycota</taxon>
        <taxon>Pezizomycotina</taxon>
        <taxon>Sordariomycetes</taxon>
        <taxon>Hypocreomycetidae</taxon>
        <taxon>Hypocreales</taxon>
        <taxon>Cordycipitaceae</taxon>
        <taxon>Niveomyces</taxon>
    </lineage>
</organism>
<dbReference type="Proteomes" id="UP000076874">
    <property type="component" value="Unassembled WGS sequence"/>
</dbReference>
<keyword evidence="2" id="KW-1185">Reference proteome</keyword>
<sequence length="188" mass="20075">MSSTPAFMLLRRGATASFRRTCLNGRSFSSSAAAFQSLPIRIQGTGTGTVQTVSVPNKPYTFKADTYAVLGGTDASPSPVVYSLASLGACTQVTGSVVAKDHNVRVGQWHVDVEGLLPTAVLVQGQEGNPNWERVTVTTRVQTDIAGGQAAPAFQTFVSEVERRCPITQLFKRSGVEVVTAWENEPLE</sequence>
<dbReference type="Pfam" id="PF02566">
    <property type="entry name" value="OsmC"/>
    <property type="match status" value="1"/>
</dbReference>
<dbReference type="SUPFAM" id="SSF82784">
    <property type="entry name" value="OsmC-like"/>
    <property type="match status" value="1"/>
</dbReference>
<name>A0A167YPZ1_9HYPO</name>
<dbReference type="AlphaFoldDB" id="A0A167YPZ1"/>
<dbReference type="PANTHER" id="PTHR35368:SF1">
    <property type="entry name" value="HYDROPEROXIDE REDUCTASE"/>
    <property type="match status" value="1"/>
</dbReference>
<dbReference type="InterPro" id="IPR036102">
    <property type="entry name" value="OsmC/Ohrsf"/>
</dbReference>
<dbReference type="OrthoDB" id="3906254at2759"/>
<evidence type="ECO:0000313" key="2">
    <source>
        <dbReference type="Proteomes" id="UP000076874"/>
    </source>
</evidence>
<dbReference type="PANTHER" id="PTHR35368">
    <property type="entry name" value="HYDROPEROXIDE REDUCTASE"/>
    <property type="match status" value="1"/>
</dbReference>
<comment type="caution">
    <text evidence="1">The sequence shown here is derived from an EMBL/GenBank/DDBJ whole genome shotgun (WGS) entry which is preliminary data.</text>
</comment>
<dbReference type="InterPro" id="IPR003718">
    <property type="entry name" value="OsmC/Ohr_fam"/>
</dbReference>
<accession>A0A167YPZ1</accession>
<protein>
    <submittedName>
        <fullName evidence="1">OsmC family protein</fullName>
    </submittedName>
</protein>
<dbReference type="InterPro" id="IPR052924">
    <property type="entry name" value="OsmC/Ohr_hydroprdx_reductase"/>
</dbReference>
<dbReference type="STRING" id="1081102.A0A167YPZ1"/>
<reference evidence="1 2" key="1">
    <citation type="journal article" date="2016" name="Genome Biol. Evol.">
        <title>Divergent and convergent evolution of fungal pathogenicity.</title>
        <authorList>
            <person name="Shang Y."/>
            <person name="Xiao G."/>
            <person name="Zheng P."/>
            <person name="Cen K."/>
            <person name="Zhan S."/>
            <person name="Wang C."/>
        </authorList>
    </citation>
    <scope>NUCLEOTIDE SEQUENCE [LARGE SCALE GENOMIC DNA]</scope>
    <source>
        <strain evidence="1 2">RCEF 264</strain>
    </source>
</reference>
<dbReference type="InterPro" id="IPR015946">
    <property type="entry name" value="KH_dom-like_a/b"/>
</dbReference>
<gene>
    <name evidence="1" type="ORF">SPI_01131</name>
</gene>
<evidence type="ECO:0000313" key="1">
    <source>
        <dbReference type="EMBL" id="OAA66555.1"/>
    </source>
</evidence>